<feature type="region of interest" description="Disordered" evidence="2">
    <location>
        <begin position="1"/>
        <end position="43"/>
    </location>
</feature>
<sequence>MVPQSGSTSVLGHTYGVDDDVLLPVPAGSGSSRSSSESRQHDGVVAVVVENSGRASPMRCGKEFAKRPTIDALAAKVEVLEAENESLKKFLKESSEEETKKKKELLERHTQELSDLAEKLKKSQQRIQTLATKNKNYEAEAEAIDKMIFPSLGFEWTKDATLKRAEAYEEAQSSIDNLFEACREVAKSLSLKRAGTAVIDTMTKLIKQVPELIKDWQESSSAELLHLCWRRARRTSQP</sequence>
<evidence type="ECO:0000256" key="1">
    <source>
        <dbReference type="SAM" id="Coils"/>
    </source>
</evidence>
<comment type="caution">
    <text evidence="3">The sequence shown here is derived from an EMBL/GenBank/DDBJ whole genome shotgun (WGS) entry which is preliminary data.</text>
</comment>
<feature type="compositionally biased region" description="Polar residues" evidence="2">
    <location>
        <begin position="1"/>
        <end position="11"/>
    </location>
</feature>
<organism evidence="3 4">
    <name type="scientific">Lolium multiflorum</name>
    <name type="common">Italian ryegrass</name>
    <name type="synonym">Lolium perenne subsp. multiflorum</name>
    <dbReference type="NCBI Taxonomy" id="4521"/>
    <lineage>
        <taxon>Eukaryota</taxon>
        <taxon>Viridiplantae</taxon>
        <taxon>Streptophyta</taxon>
        <taxon>Embryophyta</taxon>
        <taxon>Tracheophyta</taxon>
        <taxon>Spermatophyta</taxon>
        <taxon>Magnoliopsida</taxon>
        <taxon>Liliopsida</taxon>
        <taxon>Poales</taxon>
        <taxon>Poaceae</taxon>
        <taxon>BOP clade</taxon>
        <taxon>Pooideae</taxon>
        <taxon>Poodae</taxon>
        <taxon>Poeae</taxon>
        <taxon>Poeae Chloroplast Group 2 (Poeae type)</taxon>
        <taxon>Loliodinae</taxon>
        <taxon>Loliinae</taxon>
        <taxon>Lolium</taxon>
    </lineage>
</organism>
<feature type="coiled-coil region" evidence="1">
    <location>
        <begin position="70"/>
        <end position="147"/>
    </location>
</feature>
<evidence type="ECO:0000256" key="2">
    <source>
        <dbReference type="SAM" id="MobiDB-lite"/>
    </source>
</evidence>
<reference evidence="3" key="1">
    <citation type="submission" date="2023-07" db="EMBL/GenBank/DDBJ databases">
        <title>A chromosome-level genome assembly of Lolium multiflorum.</title>
        <authorList>
            <person name="Chen Y."/>
            <person name="Copetti D."/>
            <person name="Kolliker R."/>
            <person name="Studer B."/>
        </authorList>
    </citation>
    <scope>NUCLEOTIDE SEQUENCE</scope>
    <source>
        <strain evidence="3">02402/16</strain>
        <tissue evidence="3">Leaf</tissue>
    </source>
</reference>
<dbReference type="EMBL" id="JAUUTY010000004">
    <property type="protein sequence ID" value="KAK1643629.1"/>
    <property type="molecule type" value="Genomic_DNA"/>
</dbReference>
<keyword evidence="4" id="KW-1185">Reference proteome</keyword>
<name>A0AAD8S1L2_LOLMU</name>
<proteinExistence type="predicted"/>
<accession>A0AAD8S1L2</accession>
<dbReference type="Proteomes" id="UP001231189">
    <property type="component" value="Unassembled WGS sequence"/>
</dbReference>
<gene>
    <name evidence="3" type="ORF">QYE76_061434</name>
</gene>
<keyword evidence="1" id="KW-0175">Coiled coil</keyword>
<dbReference type="AlphaFoldDB" id="A0AAD8S1L2"/>
<protein>
    <submittedName>
        <fullName evidence="3">Uncharacterized protein</fullName>
    </submittedName>
</protein>
<evidence type="ECO:0000313" key="3">
    <source>
        <dbReference type="EMBL" id="KAK1643629.1"/>
    </source>
</evidence>
<evidence type="ECO:0000313" key="4">
    <source>
        <dbReference type="Proteomes" id="UP001231189"/>
    </source>
</evidence>